<evidence type="ECO:0000313" key="8">
    <source>
        <dbReference type="Proteomes" id="UP000315017"/>
    </source>
</evidence>
<dbReference type="InterPro" id="IPR038330">
    <property type="entry name" value="TspO/MBR-related_sf"/>
</dbReference>
<sequence>MSRATSHPDKLLNGAQTKAGNWSWLNFGFAFLVTFAAAAFGASFQPGSWYASLTRPPLTPPNWIFGPVWTLLYCLIAIAAGRAANRSSPQQRGTTWGLFLIQLFLNAAWSAIFFGAQQPGWAVFDIVLLWLMIAATAWHFGRLDRIAGWLFVPYLAWVSFATYLNIGFWWLNRS</sequence>
<evidence type="ECO:0000313" key="7">
    <source>
        <dbReference type="EMBL" id="QDU29690.1"/>
    </source>
</evidence>
<dbReference type="GO" id="GO:0016020">
    <property type="term" value="C:membrane"/>
    <property type="evidence" value="ECO:0007669"/>
    <property type="project" value="UniProtKB-SubCell"/>
</dbReference>
<evidence type="ECO:0000256" key="6">
    <source>
        <dbReference type="SAM" id="Phobius"/>
    </source>
</evidence>
<accession>A0A517YHI3</accession>
<keyword evidence="5 6" id="KW-0472">Membrane</keyword>
<dbReference type="KEGG" id="aagg:ETAA8_48050"/>
<keyword evidence="8" id="KW-1185">Reference proteome</keyword>
<dbReference type="FunFam" id="1.20.1260.100:FF:000001">
    <property type="entry name" value="translocator protein 2"/>
    <property type="match status" value="1"/>
</dbReference>
<feature type="transmembrane region" description="Helical" evidence="6">
    <location>
        <begin position="21"/>
        <end position="44"/>
    </location>
</feature>
<comment type="subcellular location">
    <subcellularLocation>
        <location evidence="1">Membrane</location>
        <topology evidence="1">Multi-pass membrane protein</topology>
    </subcellularLocation>
</comment>
<evidence type="ECO:0000256" key="4">
    <source>
        <dbReference type="ARBA" id="ARBA00022989"/>
    </source>
</evidence>
<evidence type="ECO:0000256" key="2">
    <source>
        <dbReference type="ARBA" id="ARBA00007524"/>
    </source>
</evidence>
<keyword evidence="3 6" id="KW-0812">Transmembrane</keyword>
<organism evidence="7 8">
    <name type="scientific">Anatilimnocola aggregata</name>
    <dbReference type="NCBI Taxonomy" id="2528021"/>
    <lineage>
        <taxon>Bacteria</taxon>
        <taxon>Pseudomonadati</taxon>
        <taxon>Planctomycetota</taxon>
        <taxon>Planctomycetia</taxon>
        <taxon>Pirellulales</taxon>
        <taxon>Pirellulaceae</taxon>
        <taxon>Anatilimnocola</taxon>
    </lineage>
</organism>
<gene>
    <name evidence="7" type="ORF">ETAA8_48050</name>
</gene>
<evidence type="ECO:0000256" key="1">
    <source>
        <dbReference type="ARBA" id="ARBA00004141"/>
    </source>
</evidence>
<feature type="transmembrane region" description="Helical" evidence="6">
    <location>
        <begin position="64"/>
        <end position="84"/>
    </location>
</feature>
<name>A0A517YHI3_9BACT</name>
<keyword evidence="4 6" id="KW-1133">Transmembrane helix</keyword>
<proteinExistence type="inferred from homology"/>
<dbReference type="Gene3D" id="1.20.1260.100">
    <property type="entry name" value="TspO/MBR protein"/>
    <property type="match status" value="1"/>
</dbReference>
<dbReference type="Proteomes" id="UP000315017">
    <property type="component" value="Chromosome"/>
</dbReference>
<dbReference type="PIRSF" id="PIRSF005859">
    <property type="entry name" value="PBR"/>
    <property type="match status" value="1"/>
</dbReference>
<reference evidence="7 8" key="1">
    <citation type="submission" date="2019-02" db="EMBL/GenBank/DDBJ databases">
        <title>Deep-cultivation of Planctomycetes and their phenomic and genomic characterization uncovers novel biology.</title>
        <authorList>
            <person name="Wiegand S."/>
            <person name="Jogler M."/>
            <person name="Boedeker C."/>
            <person name="Pinto D."/>
            <person name="Vollmers J."/>
            <person name="Rivas-Marin E."/>
            <person name="Kohn T."/>
            <person name="Peeters S.H."/>
            <person name="Heuer A."/>
            <person name="Rast P."/>
            <person name="Oberbeckmann S."/>
            <person name="Bunk B."/>
            <person name="Jeske O."/>
            <person name="Meyerdierks A."/>
            <person name="Storesund J.E."/>
            <person name="Kallscheuer N."/>
            <person name="Luecker S."/>
            <person name="Lage O.M."/>
            <person name="Pohl T."/>
            <person name="Merkel B.J."/>
            <person name="Hornburger P."/>
            <person name="Mueller R.-W."/>
            <person name="Bruemmer F."/>
            <person name="Labrenz M."/>
            <person name="Spormann A.M."/>
            <person name="Op den Camp H."/>
            <person name="Overmann J."/>
            <person name="Amann R."/>
            <person name="Jetten M.S.M."/>
            <person name="Mascher T."/>
            <person name="Medema M.H."/>
            <person name="Devos D.P."/>
            <person name="Kaster A.-K."/>
            <person name="Ovreas L."/>
            <person name="Rohde M."/>
            <person name="Galperin M.Y."/>
            <person name="Jogler C."/>
        </authorList>
    </citation>
    <scope>NUCLEOTIDE SEQUENCE [LARGE SCALE GENOMIC DNA]</scope>
    <source>
        <strain evidence="7 8">ETA_A8</strain>
    </source>
</reference>
<dbReference type="PANTHER" id="PTHR10057">
    <property type="entry name" value="PERIPHERAL-TYPE BENZODIAZEPINE RECEPTOR"/>
    <property type="match status" value="1"/>
</dbReference>
<comment type="similarity">
    <text evidence="2">Belongs to the TspO/BZRP family.</text>
</comment>
<feature type="transmembrane region" description="Helical" evidence="6">
    <location>
        <begin position="121"/>
        <end position="140"/>
    </location>
</feature>
<dbReference type="EMBL" id="CP036274">
    <property type="protein sequence ID" value="QDU29690.1"/>
    <property type="molecule type" value="Genomic_DNA"/>
</dbReference>
<feature type="transmembrane region" description="Helical" evidence="6">
    <location>
        <begin position="147"/>
        <end position="171"/>
    </location>
</feature>
<evidence type="ECO:0000256" key="3">
    <source>
        <dbReference type="ARBA" id="ARBA00022692"/>
    </source>
</evidence>
<dbReference type="AlphaFoldDB" id="A0A517YHI3"/>
<dbReference type="PANTHER" id="PTHR10057:SF0">
    <property type="entry name" value="TRANSLOCATOR PROTEIN"/>
    <property type="match status" value="1"/>
</dbReference>
<dbReference type="RefSeq" id="WP_238397509.1">
    <property type="nucleotide sequence ID" value="NZ_CP036274.1"/>
</dbReference>
<feature type="transmembrane region" description="Helical" evidence="6">
    <location>
        <begin position="96"/>
        <end position="115"/>
    </location>
</feature>
<dbReference type="Pfam" id="PF03073">
    <property type="entry name" value="TspO_MBR"/>
    <property type="match status" value="1"/>
</dbReference>
<protein>
    <submittedName>
        <fullName evidence="7">TspO/MBR family protein</fullName>
    </submittedName>
</protein>
<dbReference type="CDD" id="cd15904">
    <property type="entry name" value="TSPO_MBR"/>
    <property type="match status" value="1"/>
</dbReference>
<evidence type="ECO:0000256" key="5">
    <source>
        <dbReference type="ARBA" id="ARBA00023136"/>
    </source>
</evidence>
<dbReference type="InterPro" id="IPR004307">
    <property type="entry name" value="TspO_MBR"/>
</dbReference>
<dbReference type="GO" id="GO:0033013">
    <property type="term" value="P:tetrapyrrole metabolic process"/>
    <property type="evidence" value="ECO:0007669"/>
    <property type="project" value="UniProtKB-ARBA"/>
</dbReference>